<dbReference type="Pfam" id="PF04299">
    <property type="entry name" value="FMN_bind_2"/>
    <property type="match status" value="1"/>
</dbReference>
<comment type="caution">
    <text evidence="1">The sequence shown here is derived from an EMBL/GenBank/DDBJ whole genome shotgun (WGS) entry which is preliminary data.</text>
</comment>
<evidence type="ECO:0000313" key="2">
    <source>
        <dbReference type="Proteomes" id="UP000646426"/>
    </source>
</evidence>
<dbReference type="SUPFAM" id="SSF50475">
    <property type="entry name" value="FMN-binding split barrel"/>
    <property type="match status" value="1"/>
</dbReference>
<dbReference type="RefSeq" id="WP_189453042.1">
    <property type="nucleotide sequence ID" value="NZ_BMYD01000001.1"/>
</dbReference>
<dbReference type="PANTHER" id="PTHR35802">
    <property type="entry name" value="PROTEASE SYNTHASE AND SPORULATION PROTEIN PAI 2"/>
    <property type="match status" value="1"/>
</dbReference>
<dbReference type="Proteomes" id="UP000646426">
    <property type="component" value="Unassembled WGS sequence"/>
</dbReference>
<keyword evidence="2" id="KW-1185">Reference proteome</keyword>
<evidence type="ECO:0000313" key="1">
    <source>
        <dbReference type="EMBL" id="GHA71818.1"/>
    </source>
</evidence>
<reference evidence="1" key="2">
    <citation type="submission" date="2020-09" db="EMBL/GenBank/DDBJ databases">
        <authorList>
            <person name="Sun Q."/>
            <person name="Kim S."/>
        </authorList>
    </citation>
    <scope>NUCLEOTIDE SEQUENCE</scope>
    <source>
        <strain evidence="1">KCTC 23077</strain>
    </source>
</reference>
<sequence>MYVPASFAETDLTALDALIERDNFITLVAVLDGAPHATHLPVLYRRDGERVELRGHFSRANPQSRLSGAALAIVHGPHAYISPGWYPDEAAASRVPTWNYALAHLHGGIELFDEESALAEIVDTLSAHHESQVGGDWRYEHDRDDHRVQLRGIVGFSLTVERIQLNFKLNQNHPVGNRHAVASSLESTGRPYDAEVARLMRERTPV</sequence>
<proteinExistence type="predicted"/>
<organism evidence="1 2">
    <name type="scientific">Cognatilysobacter bugurensis</name>
    <dbReference type="NCBI Taxonomy" id="543356"/>
    <lineage>
        <taxon>Bacteria</taxon>
        <taxon>Pseudomonadati</taxon>
        <taxon>Pseudomonadota</taxon>
        <taxon>Gammaproteobacteria</taxon>
        <taxon>Lysobacterales</taxon>
        <taxon>Lysobacteraceae</taxon>
        <taxon>Cognatilysobacter</taxon>
    </lineage>
</organism>
<dbReference type="PIRSF" id="PIRSF010372">
    <property type="entry name" value="PaiB"/>
    <property type="match status" value="1"/>
</dbReference>
<protein>
    <recommendedName>
        <fullName evidence="3">FMN-binding negative transcriptional regulator</fullName>
    </recommendedName>
</protein>
<reference evidence="1" key="1">
    <citation type="journal article" date="2014" name="Int. J. Syst. Evol. Microbiol.">
        <title>Complete genome sequence of Corynebacterium casei LMG S-19264T (=DSM 44701T), isolated from a smear-ripened cheese.</title>
        <authorList>
            <consortium name="US DOE Joint Genome Institute (JGI-PGF)"/>
            <person name="Walter F."/>
            <person name="Albersmeier A."/>
            <person name="Kalinowski J."/>
            <person name="Ruckert C."/>
        </authorList>
    </citation>
    <scope>NUCLEOTIDE SEQUENCE</scope>
    <source>
        <strain evidence="1">KCTC 23077</strain>
    </source>
</reference>
<name>A0A918SVY9_9GAMM</name>
<accession>A0A918SVY9</accession>
<evidence type="ECO:0008006" key="3">
    <source>
        <dbReference type="Google" id="ProtNLM"/>
    </source>
</evidence>
<dbReference type="PANTHER" id="PTHR35802:SF1">
    <property type="entry name" value="PROTEASE SYNTHASE AND SPORULATION PROTEIN PAI 2"/>
    <property type="match status" value="1"/>
</dbReference>
<dbReference type="Gene3D" id="2.30.110.10">
    <property type="entry name" value="Electron Transport, Fmn-binding Protein, Chain A"/>
    <property type="match status" value="1"/>
</dbReference>
<dbReference type="EMBL" id="BMYD01000001">
    <property type="protein sequence ID" value="GHA71818.1"/>
    <property type="molecule type" value="Genomic_DNA"/>
</dbReference>
<dbReference type="InterPro" id="IPR007396">
    <property type="entry name" value="TR_PAI2-type"/>
</dbReference>
<dbReference type="AlphaFoldDB" id="A0A918SVY9"/>
<gene>
    <name evidence="1" type="primary">paiB</name>
    <name evidence="1" type="ORF">GCM10007067_05300</name>
</gene>
<dbReference type="InterPro" id="IPR012349">
    <property type="entry name" value="Split_barrel_FMN-bd"/>
</dbReference>